<dbReference type="InterPro" id="IPR007278">
    <property type="entry name" value="DUF397"/>
</dbReference>
<evidence type="ECO:0000313" key="3">
    <source>
        <dbReference type="Proteomes" id="UP000608890"/>
    </source>
</evidence>
<dbReference type="Pfam" id="PF04149">
    <property type="entry name" value="DUF397"/>
    <property type="match status" value="1"/>
</dbReference>
<name>A0A917UA26_9ACTN</name>
<comment type="caution">
    <text evidence="2">The sequence shown here is derived from an EMBL/GenBank/DDBJ whole genome shotgun (WGS) entry which is preliminary data.</text>
</comment>
<accession>A0A917UA26</accession>
<evidence type="ECO:0000259" key="1">
    <source>
        <dbReference type="Pfam" id="PF04149"/>
    </source>
</evidence>
<sequence length="71" mass="7566">MTDLTGAVWRKSTRSGGNGGDCVEVATNLPGIVAVRDSKDQDGPALILARLAWPAFIDSIKGLEHRTEESD</sequence>
<protein>
    <recommendedName>
        <fullName evidence="1">DUF397 domain-containing protein</fullName>
    </recommendedName>
</protein>
<dbReference type="RefSeq" id="WP_189050189.1">
    <property type="nucleotide sequence ID" value="NZ_BMNB01000047.1"/>
</dbReference>
<proteinExistence type="predicted"/>
<reference evidence="2" key="1">
    <citation type="journal article" date="2014" name="Int. J. Syst. Evol. Microbiol.">
        <title>Complete genome sequence of Corynebacterium casei LMG S-19264T (=DSM 44701T), isolated from a smear-ripened cheese.</title>
        <authorList>
            <consortium name="US DOE Joint Genome Institute (JGI-PGF)"/>
            <person name="Walter F."/>
            <person name="Albersmeier A."/>
            <person name="Kalinowski J."/>
            <person name="Ruckert C."/>
        </authorList>
    </citation>
    <scope>NUCLEOTIDE SEQUENCE</scope>
    <source>
        <strain evidence="2">CGMCC 4.7312</strain>
    </source>
</reference>
<feature type="domain" description="DUF397" evidence="1">
    <location>
        <begin position="7"/>
        <end position="61"/>
    </location>
</feature>
<evidence type="ECO:0000313" key="2">
    <source>
        <dbReference type="EMBL" id="GGM65696.1"/>
    </source>
</evidence>
<reference evidence="2" key="2">
    <citation type="submission" date="2020-09" db="EMBL/GenBank/DDBJ databases">
        <authorList>
            <person name="Sun Q."/>
            <person name="Zhou Y."/>
        </authorList>
    </citation>
    <scope>NUCLEOTIDE SEQUENCE</scope>
    <source>
        <strain evidence="2">CGMCC 4.7312</strain>
    </source>
</reference>
<dbReference type="AlphaFoldDB" id="A0A917UA26"/>
<dbReference type="Proteomes" id="UP000608890">
    <property type="component" value="Unassembled WGS sequence"/>
</dbReference>
<keyword evidence="3" id="KW-1185">Reference proteome</keyword>
<gene>
    <name evidence="2" type="ORF">GCM10011608_58680</name>
</gene>
<organism evidence="2 3">
    <name type="scientific">Micromonospora sonchi</name>
    <dbReference type="NCBI Taxonomy" id="1763543"/>
    <lineage>
        <taxon>Bacteria</taxon>
        <taxon>Bacillati</taxon>
        <taxon>Actinomycetota</taxon>
        <taxon>Actinomycetes</taxon>
        <taxon>Micromonosporales</taxon>
        <taxon>Micromonosporaceae</taxon>
        <taxon>Micromonospora</taxon>
    </lineage>
</organism>
<dbReference type="EMBL" id="BMNB01000047">
    <property type="protein sequence ID" value="GGM65696.1"/>
    <property type="molecule type" value="Genomic_DNA"/>
</dbReference>